<protein>
    <submittedName>
        <fullName evidence="2">Uncharacterized protein</fullName>
    </submittedName>
</protein>
<comment type="caution">
    <text evidence="2">The sequence shown here is derived from an EMBL/GenBank/DDBJ whole genome shotgun (WGS) entry which is preliminary data.</text>
</comment>
<name>A0A5D3WL53_9BACT</name>
<keyword evidence="1" id="KW-0732">Signal</keyword>
<feature type="chain" id="PRO_5022846048" evidence="1">
    <location>
        <begin position="22"/>
        <end position="73"/>
    </location>
</feature>
<gene>
    <name evidence="2" type="ORF">EDC39_10555</name>
</gene>
<proteinExistence type="predicted"/>
<dbReference type="AlphaFoldDB" id="A0A5D3WL53"/>
<evidence type="ECO:0000256" key="1">
    <source>
        <dbReference type="SAM" id="SignalP"/>
    </source>
</evidence>
<dbReference type="RefSeq" id="WP_148895634.1">
    <property type="nucleotide sequence ID" value="NZ_VNIB01000005.1"/>
</dbReference>
<sequence length="73" mass="7829">MKRSLSTLLALLVLLPFAARAGDELPPPEIEVRGTAALETTPQRLAATAPPVTAPQQLQVRAEVRLVYAIGNR</sequence>
<evidence type="ECO:0000313" key="3">
    <source>
        <dbReference type="Proteomes" id="UP000324159"/>
    </source>
</evidence>
<dbReference type="Proteomes" id="UP000324159">
    <property type="component" value="Unassembled WGS sequence"/>
</dbReference>
<dbReference type="EMBL" id="VNIB01000005">
    <property type="protein sequence ID" value="TYO98693.1"/>
    <property type="molecule type" value="Genomic_DNA"/>
</dbReference>
<organism evidence="2 3">
    <name type="scientific">Geothermobacter ehrlichii</name>
    <dbReference type="NCBI Taxonomy" id="213224"/>
    <lineage>
        <taxon>Bacteria</taxon>
        <taxon>Pseudomonadati</taxon>
        <taxon>Thermodesulfobacteriota</taxon>
        <taxon>Desulfuromonadia</taxon>
        <taxon>Desulfuromonadales</taxon>
        <taxon>Geothermobacteraceae</taxon>
        <taxon>Geothermobacter</taxon>
    </lineage>
</organism>
<keyword evidence="3" id="KW-1185">Reference proteome</keyword>
<accession>A0A5D3WL53</accession>
<reference evidence="2 3" key="1">
    <citation type="submission" date="2019-07" db="EMBL/GenBank/DDBJ databases">
        <title>Genomic Encyclopedia of Type Strains, Phase IV (KMG-IV): sequencing the most valuable type-strain genomes for metagenomic binning, comparative biology and taxonomic classification.</title>
        <authorList>
            <person name="Goeker M."/>
        </authorList>
    </citation>
    <scope>NUCLEOTIDE SEQUENCE [LARGE SCALE GENOMIC DNA]</scope>
    <source>
        <strain evidence="2 3">SS015</strain>
    </source>
</reference>
<feature type="signal peptide" evidence="1">
    <location>
        <begin position="1"/>
        <end position="21"/>
    </location>
</feature>
<evidence type="ECO:0000313" key="2">
    <source>
        <dbReference type="EMBL" id="TYO98693.1"/>
    </source>
</evidence>